<dbReference type="OrthoDB" id="9806017at2"/>
<dbReference type="Proteomes" id="UP000198672">
    <property type="component" value="Unassembled WGS sequence"/>
</dbReference>
<keyword evidence="3" id="KW-1185">Reference proteome</keyword>
<comment type="similarity">
    <text evidence="1">Belongs to the HupF/HypC family.</text>
</comment>
<dbReference type="RefSeq" id="WP_091333396.1">
    <property type="nucleotide sequence ID" value="NZ_FNOW01000017.1"/>
</dbReference>
<dbReference type="Pfam" id="PF01455">
    <property type="entry name" value="HupF_HypC"/>
    <property type="match status" value="1"/>
</dbReference>
<dbReference type="InterPro" id="IPR001109">
    <property type="entry name" value="Hydrogenase_HupF/HypC"/>
</dbReference>
<protein>
    <submittedName>
        <fullName evidence="2">Hydrogenase expression/formation protein HypC</fullName>
    </submittedName>
</protein>
<dbReference type="PROSITE" id="PS01097">
    <property type="entry name" value="HUPF_HYPC"/>
    <property type="match status" value="1"/>
</dbReference>
<dbReference type="PANTHER" id="PTHR35177">
    <property type="entry name" value="HYDROGENASE MATURATION FACTOR HYBG"/>
    <property type="match status" value="1"/>
</dbReference>
<dbReference type="PRINTS" id="PR00445">
    <property type="entry name" value="HUPFHYPC"/>
</dbReference>
<dbReference type="GO" id="GO:0051604">
    <property type="term" value="P:protein maturation"/>
    <property type="evidence" value="ECO:0007669"/>
    <property type="project" value="TreeGrafter"/>
</dbReference>
<evidence type="ECO:0000256" key="1">
    <source>
        <dbReference type="ARBA" id="ARBA00006018"/>
    </source>
</evidence>
<dbReference type="InterPro" id="IPR019812">
    <property type="entry name" value="Hydgase_assmbl_chp_CS"/>
</dbReference>
<dbReference type="STRING" id="61595.SAMN05421644_11730"/>
<dbReference type="FunFam" id="2.30.30.140:FF:000022">
    <property type="entry name" value="Hydrogenase assembly chaperone HybG"/>
    <property type="match status" value="1"/>
</dbReference>
<accession>A0A1H3F9S7</accession>
<dbReference type="GO" id="GO:0005506">
    <property type="term" value="F:iron ion binding"/>
    <property type="evidence" value="ECO:0007669"/>
    <property type="project" value="TreeGrafter"/>
</dbReference>
<dbReference type="AlphaFoldDB" id="A0A1H3F9S7"/>
<name>A0A1H3F9S7_ALLWA</name>
<dbReference type="Gene3D" id="2.30.30.140">
    <property type="match status" value="1"/>
</dbReference>
<dbReference type="EMBL" id="FNOW01000017">
    <property type="protein sequence ID" value="SDX87711.1"/>
    <property type="molecule type" value="Genomic_DNA"/>
</dbReference>
<dbReference type="NCBIfam" id="TIGR00074">
    <property type="entry name" value="hypC_hupF"/>
    <property type="match status" value="1"/>
</dbReference>
<evidence type="ECO:0000313" key="3">
    <source>
        <dbReference type="Proteomes" id="UP000198672"/>
    </source>
</evidence>
<dbReference type="GO" id="GO:1902670">
    <property type="term" value="F:carbon dioxide binding"/>
    <property type="evidence" value="ECO:0007669"/>
    <property type="project" value="TreeGrafter"/>
</dbReference>
<proteinExistence type="inferred from homology"/>
<evidence type="ECO:0000313" key="2">
    <source>
        <dbReference type="EMBL" id="SDX87711.1"/>
    </source>
</evidence>
<gene>
    <name evidence="2" type="ORF">SAMN05421644_11730</name>
</gene>
<dbReference type="PANTHER" id="PTHR35177:SF2">
    <property type="entry name" value="HYDROGENASE MATURATION FACTOR HYBG"/>
    <property type="match status" value="1"/>
</dbReference>
<sequence length="84" mass="8885">MCLAIPARITARTQIDPAIDTAQVDLGGVSREISIALVPEVAVGDYVLVHVGYALSTLSADEAQETLRLMAEMARLLDNDSSTA</sequence>
<reference evidence="3" key="1">
    <citation type="submission" date="2016-10" db="EMBL/GenBank/DDBJ databases">
        <authorList>
            <person name="Varghese N."/>
            <person name="Submissions S."/>
        </authorList>
    </citation>
    <scope>NUCLEOTIDE SEQUENCE [LARGE SCALE GENOMIC DNA]</scope>
    <source>
        <strain evidence="3">DSM 173</strain>
    </source>
</reference>
<organism evidence="2 3">
    <name type="scientific">Allochromatium warmingii</name>
    <name type="common">Chromatium warmingii</name>
    <dbReference type="NCBI Taxonomy" id="61595"/>
    <lineage>
        <taxon>Bacteria</taxon>
        <taxon>Pseudomonadati</taxon>
        <taxon>Pseudomonadota</taxon>
        <taxon>Gammaproteobacteria</taxon>
        <taxon>Chromatiales</taxon>
        <taxon>Chromatiaceae</taxon>
        <taxon>Allochromatium</taxon>
    </lineage>
</organism>
<dbReference type="SUPFAM" id="SSF159127">
    <property type="entry name" value="HupF/HypC-like"/>
    <property type="match status" value="1"/>
</dbReference>